<dbReference type="STRING" id="1334022.SAMN04487907_101951"/>
<sequence>MRLYKISLLFILYFFFSTEINAQEHKTYHKSHIFSTALNAEREVWIHLPEDYNNTKKYPVLVVLDAEMYFDLTLDLIENREKYGKFLASIIVGIPNPTMQERSRNMTFSISKVDQKGEKTSRYSVENSGHAKEFFNFMNDELFQFLAKNHSVEKDNFSLLGHSFGGYFALMQSADASTFNKIIAIDPSLWYSDGEVARTLSNAISAIKNRANLEYYIAFQNGAKHNAENARNLIQFLNKNEVKVYSAEFSNENHGSVFLPALVAVLRELGKNVDRAPRQ</sequence>
<comment type="similarity">
    <text evidence="1">Belongs to the esterase D family.</text>
</comment>
<name>A0A1I1EGG6_9FLAO</name>
<keyword evidence="2" id="KW-0378">Hydrolase</keyword>
<keyword evidence="4" id="KW-1185">Reference proteome</keyword>
<dbReference type="AlphaFoldDB" id="A0A1I1EGG6"/>
<dbReference type="Pfam" id="PF00756">
    <property type="entry name" value="Esterase"/>
    <property type="match status" value="1"/>
</dbReference>
<dbReference type="GO" id="GO:0016788">
    <property type="term" value="F:hydrolase activity, acting on ester bonds"/>
    <property type="evidence" value="ECO:0007669"/>
    <property type="project" value="TreeGrafter"/>
</dbReference>
<dbReference type="InterPro" id="IPR000801">
    <property type="entry name" value="Esterase-like"/>
</dbReference>
<dbReference type="OrthoDB" id="9784036at2"/>
<dbReference type="Proteomes" id="UP000199438">
    <property type="component" value="Unassembled WGS sequence"/>
</dbReference>
<dbReference type="EMBL" id="FOKV01000001">
    <property type="protein sequence ID" value="SFB86264.1"/>
    <property type="molecule type" value="Genomic_DNA"/>
</dbReference>
<accession>A0A1I1EGG6</accession>
<dbReference type="PANTHER" id="PTHR40841:SF2">
    <property type="entry name" value="SIDEROPHORE-DEGRADING ESTERASE (EUROFUNG)"/>
    <property type="match status" value="1"/>
</dbReference>
<organism evidence="3 4">
    <name type="scientific">Zunongwangia mangrovi</name>
    <dbReference type="NCBI Taxonomy" id="1334022"/>
    <lineage>
        <taxon>Bacteria</taxon>
        <taxon>Pseudomonadati</taxon>
        <taxon>Bacteroidota</taxon>
        <taxon>Flavobacteriia</taxon>
        <taxon>Flavobacteriales</taxon>
        <taxon>Flavobacteriaceae</taxon>
        <taxon>Zunongwangia</taxon>
    </lineage>
</organism>
<dbReference type="SUPFAM" id="SSF53474">
    <property type="entry name" value="alpha/beta-Hydrolases"/>
    <property type="match status" value="1"/>
</dbReference>
<proteinExistence type="inferred from homology"/>
<dbReference type="RefSeq" id="WP_092540195.1">
    <property type="nucleotide sequence ID" value="NZ_FOKV01000001.1"/>
</dbReference>
<reference evidence="4" key="1">
    <citation type="submission" date="2016-10" db="EMBL/GenBank/DDBJ databases">
        <authorList>
            <person name="Varghese N."/>
            <person name="Submissions S."/>
        </authorList>
    </citation>
    <scope>NUCLEOTIDE SEQUENCE [LARGE SCALE GENOMIC DNA]</scope>
    <source>
        <strain evidence="4">DSM 24499</strain>
    </source>
</reference>
<dbReference type="Gene3D" id="3.40.50.1820">
    <property type="entry name" value="alpha/beta hydrolase"/>
    <property type="match status" value="1"/>
</dbReference>
<gene>
    <name evidence="3" type="ORF">SAMN04487907_101951</name>
</gene>
<evidence type="ECO:0000256" key="2">
    <source>
        <dbReference type="ARBA" id="ARBA00022801"/>
    </source>
</evidence>
<evidence type="ECO:0000313" key="3">
    <source>
        <dbReference type="EMBL" id="SFB86264.1"/>
    </source>
</evidence>
<evidence type="ECO:0000256" key="1">
    <source>
        <dbReference type="ARBA" id="ARBA00005622"/>
    </source>
</evidence>
<dbReference type="InterPro" id="IPR052558">
    <property type="entry name" value="Siderophore_Hydrolase_D"/>
</dbReference>
<protein>
    <submittedName>
        <fullName evidence="3">Putative esterase</fullName>
    </submittedName>
</protein>
<dbReference type="InterPro" id="IPR029058">
    <property type="entry name" value="AB_hydrolase_fold"/>
</dbReference>
<dbReference type="PANTHER" id="PTHR40841">
    <property type="entry name" value="SIDEROPHORE TRIACETYLFUSARININE C ESTERASE"/>
    <property type="match status" value="1"/>
</dbReference>
<evidence type="ECO:0000313" key="4">
    <source>
        <dbReference type="Proteomes" id="UP000199438"/>
    </source>
</evidence>